<name>A0A117PZ65_9ACTN</name>
<comment type="caution">
    <text evidence="1">The sequence shown here is derived from an EMBL/GenBank/DDBJ whole genome shotgun (WGS) entry which is preliminary data.</text>
</comment>
<reference evidence="1 2" key="1">
    <citation type="submission" date="2015-10" db="EMBL/GenBank/DDBJ databases">
        <title>Draft genome sequence of Streptomyces yokosukanensis DSM 40224, type strain for the species Streptomyces yokosukanensis.</title>
        <authorList>
            <person name="Ruckert C."/>
            <person name="Winkler A."/>
            <person name="Kalinowski J."/>
            <person name="Kampfer P."/>
            <person name="Glaeser S."/>
        </authorList>
    </citation>
    <scope>NUCLEOTIDE SEQUENCE [LARGE SCALE GENOMIC DNA]</scope>
    <source>
        <strain evidence="1 2">DSM 40224</strain>
    </source>
</reference>
<dbReference type="Pfam" id="PF06754">
    <property type="entry name" value="PhnG"/>
    <property type="match status" value="1"/>
</dbReference>
<dbReference type="RefSeq" id="WP_067133936.1">
    <property type="nucleotide sequence ID" value="NZ_JBFACD010000031.1"/>
</dbReference>
<dbReference type="GO" id="GO:0015716">
    <property type="term" value="P:organic phosphonate transport"/>
    <property type="evidence" value="ECO:0007669"/>
    <property type="project" value="InterPro"/>
</dbReference>
<evidence type="ECO:0000313" key="2">
    <source>
        <dbReference type="Proteomes" id="UP000053127"/>
    </source>
</evidence>
<dbReference type="STRING" id="67386.AQI95_35685"/>
<proteinExistence type="predicted"/>
<dbReference type="GO" id="GO:0019634">
    <property type="term" value="P:organic phosphonate metabolic process"/>
    <property type="evidence" value="ECO:0007669"/>
    <property type="project" value="InterPro"/>
</dbReference>
<protein>
    <submittedName>
        <fullName evidence="1">Phosphonate metabolism protein PhnG</fullName>
    </submittedName>
</protein>
<dbReference type="EMBL" id="LMWN01000058">
    <property type="protein sequence ID" value="KUN00146.1"/>
    <property type="molecule type" value="Genomic_DNA"/>
</dbReference>
<sequence length="144" mass="15743">MTNELSRERRCALLAEAQRAELMELADACLADGAQVRLLVGPEVGCVTAQVREPVLAQRFLLGDVLACRAEVEFAGHRGWAMRLGDDRAAVLAAAVLDAEAQSGRPLAADVDLLCERVASRRELRESREWAELAPTVVEFEELT</sequence>
<dbReference type="AlphaFoldDB" id="A0A117PZ65"/>
<accession>A0A117PZ65</accession>
<dbReference type="InterPro" id="IPR009609">
    <property type="entry name" value="Phosphonate_metab_PhnG"/>
</dbReference>
<evidence type="ECO:0000313" key="1">
    <source>
        <dbReference type="EMBL" id="KUN00146.1"/>
    </source>
</evidence>
<keyword evidence="2" id="KW-1185">Reference proteome</keyword>
<dbReference type="OrthoDB" id="3732539at2"/>
<dbReference type="Proteomes" id="UP000053127">
    <property type="component" value="Unassembled WGS sequence"/>
</dbReference>
<gene>
    <name evidence="1" type="ORF">AQI95_35685</name>
</gene>
<organism evidence="1 2">
    <name type="scientific">Streptomyces yokosukanensis</name>
    <dbReference type="NCBI Taxonomy" id="67386"/>
    <lineage>
        <taxon>Bacteria</taxon>
        <taxon>Bacillati</taxon>
        <taxon>Actinomycetota</taxon>
        <taxon>Actinomycetes</taxon>
        <taxon>Kitasatosporales</taxon>
        <taxon>Streptomycetaceae</taxon>
        <taxon>Streptomyces</taxon>
    </lineage>
</organism>